<evidence type="ECO:0000256" key="1">
    <source>
        <dbReference type="SAM" id="Phobius"/>
    </source>
</evidence>
<dbReference type="SUPFAM" id="SSF52317">
    <property type="entry name" value="Class I glutamine amidotransferase-like"/>
    <property type="match status" value="1"/>
</dbReference>
<accession>A0ABT8KIH7</accession>
<keyword evidence="3" id="KW-1185">Reference proteome</keyword>
<protein>
    <submittedName>
        <fullName evidence="2">VWA domain-containing protein</fullName>
    </submittedName>
</protein>
<keyword evidence="1" id="KW-1133">Transmembrane helix</keyword>
<gene>
    <name evidence="2" type="ORF">QQ008_04070</name>
</gene>
<evidence type="ECO:0000313" key="2">
    <source>
        <dbReference type="EMBL" id="MDN5200517.1"/>
    </source>
</evidence>
<keyword evidence="1" id="KW-0812">Transmembrane</keyword>
<comment type="caution">
    <text evidence="2">The sequence shown here is derived from an EMBL/GenBank/DDBJ whole genome shotgun (WGS) entry which is preliminary data.</text>
</comment>
<name>A0ABT8KIH7_9BACT</name>
<evidence type="ECO:0000313" key="3">
    <source>
        <dbReference type="Proteomes" id="UP001172082"/>
    </source>
</evidence>
<reference evidence="2" key="1">
    <citation type="submission" date="2023-06" db="EMBL/GenBank/DDBJ databases">
        <title>Genomic of Parafulvivirga corallium.</title>
        <authorList>
            <person name="Wang G."/>
        </authorList>
    </citation>
    <scope>NUCLEOTIDE SEQUENCE</scope>
    <source>
        <strain evidence="2">BMA10</strain>
    </source>
</reference>
<feature type="transmembrane region" description="Helical" evidence="1">
    <location>
        <begin position="43"/>
        <end position="64"/>
    </location>
</feature>
<organism evidence="2 3">
    <name type="scientific">Splendidivirga corallicola</name>
    <dbReference type="NCBI Taxonomy" id="3051826"/>
    <lineage>
        <taxon>Bacteria</taxon>
        <taxon>Pseudomonadati</taxon>
        <taxon>Bacteroidota</taxon>
        <taxon>Cytophagia</taxon>
        <taxon>Cytophagales</taxon>
        <taxon>Splendidivirgaceae</taxon>
        <taxon>Splendidivirga</taxon>
    </lineage>
</organism>
<dbReference type="PANTHER" id="PTHR37947:SF1">
    <property type="entry name" value="BLL2462 PROTEIN"/>
    <property type="match status" value="1"/>
</dbReference>
<dbReference type="Gene3D" id="3.40.50.880">
    <property type="match status" value="1"/>
</dbReference>
<keyword evidence="1" id="KW-0472">Membrane</keyword>
<feature type="transmembrane region" description="Helical" evidence="1">
    <location>
        <begin position="12"/>
        <end position="31"/>
    </location>
</feature>
<sequence>MQKAKLLFDISPWFIVLCLIVGLIYAVVLYQKDGPWGKTTNKFLAVFRFLLVSLLCFLLLGPFLRQINNTVEKPSIVFAIDNSSSISEITDSISISGLLKDLGNLADQVVDNGYDLELRTFSDTYNTTDAGITFDHSSTDLNTFLKEIQSDYEGRGLSTVVLLTDGIYTQGISPTFSSFNFPIHTVGLGDTIPKKDISISAAYYNKIAYQGNKFPIVVEITNNGFVNEQVNVTVKQQDKTLASKTLQLLSENSVEDVELFLEAETEGMQHYAIEISRLDDEFTYKNNTRDAYVDIIDGREKILLVALAPHPDIKVLRSAVMKNENYEFYIYIPGISKLPNEKFDLVIFHQIPDFSRTASNLVEKFNKDKTSLFFVIGGRSDLKQFNTSNHILEIDSKNWEKDQVTPAFNENFSKFNFQSENRSALNSFPPIEVPYGNINFKQASEAILYQRVGSIVTAKPLLAVSDDGEQKSAVLLGEGFWQWRLQEFANSENHEAFDELISKVIQYLSSKEDKRKFKVYPINNEFFDSESVVFETEIYNNIYERIYNQVVTLTITDEQNTTREFSYEITPTNSQYSVTGLPQGVYKFSATTKIDGKSESSLGQFTVKELQIENLNLTANHQLLKKVSYESGGNFYLPEDLNALESDLLDKEAQGIIYSSEAYLPLVNNPWILIILLALVTTEWFTRKYSGGY</sequence>
<dbReference type="PANTHER" id="PTHR37947">
    <property type="entry name" value="BLL2462 PROTEIN"/>
    <property type="match status" value="1"/>
</dbReference>
<proteinExistence type="predicted"/>
<dbReference type="SUPFAM" id="SSF53300">
    <property type="entry name" value="vWA-like"/>
    <property type="match status" value="1"/>
</dbReference>
<dbReference type="EMBL" id="JAUJEA010000001">
    <property type="protein sequence ID" value="MDN5200517.1"/>
    <property type="molecule type" value="Genomic_DNA"/>
</dbReference>
<dbReference type="Proteomes" id="UP001172082">
    <property type="component" value="Unassembled WGS sequence"/>
</dbReference>
<dbReference type="InterPro" id="IPR036465">
    <property type="entry name" value="vWFA_dom_sf"/>
</dbReference>
<dbReference type="InterPro" id="IPR029062">
    <property type="entry name" value="Class_I_gatase-like"/>
</dbReference>
<dbReference type="RefSeq" id="WP_346750540.1">
    <property type="nucleotide sequence ID" value="NZ_JAUJEA010000001.1"/>
</dbReference>